<dbReference type="Gene3D" id="3.40.50.880">
    <property type="match status" value="1"/>
</dbReference>
<dbReference type="EC" id="3.2.-.-" evidence="3"/>
<dbReference type="EMBL" id="SJPV01000011">
    <property type="protein sequence ID" value="TWU32798.1"/>
    <property type="molecule type" value="Genomic_DNA"/>
</dbReference>
<comment type="caution">
    <text evidence="3">The sequence shown here is derived from an EMBL/GenBank/DDBJ whole genome shotgun (WGS) entry which is preliminary data.</text>
</comment>
<sequence>MNRNESMPLSGKRVLLFTGEIYEDLELWYPKLRLEEAGATTVVAGPQANTLYNGKHGYPCISDKAFEEVSETDFDALVVPGGFMPDKLRRDPLVLALVRNFDTALKPIAAICHGGWIPISAGVYRGVRVTGSPGIKDDLVNAGASYEDAAVVVDGHHISSRRPDDLPDFCRAIIKRMS</sequence>
<evidence type="ECO:0000256" key="1">
    <source>
        <dbReference type="ARBA" id="ARBA00008542"/>
    </source>
</evidence>
<keyword evidence="3" id="KW-0645">Protease</keyword>
<dbReference type="InterPro" id="IPR029062">
    <property type="entry name" value="Class_I_gatase-like"/>
</dbReference>
<dbReference type="InterPro" id="IPR002818">
    <property type="entry name" value="DJ-1/PfpI"/>
</dbReference>
<dbReference type="RefSeq" id="WP_146529853.1">
    <property type="nucleotide sequence ID" value="NZ_SJPV01000011.1"/>
</dbReference>
<keyword evidence="3" id="KW-0326">Glycosidase</keyword>
<evidence type="ECO:0000259" key="2">
    <source>
        <dbReference type="Pfam" id="PF01965"/>
    </source>
</evidence>
<dbReference type="GO" id="GO:0006508">
    <property type="term" value="P:proteolysis"/>
    <property type="evidence" value="ECO:0007669"/>
    <property type="project" value="UniProtKB-KW"/>
</dbReference>
<reference evidence="3 4" key="1">
    <citation type="submission" date="2019-02" db="EMBL/GenBank/DDBJ databases">
        <title>Deep-cultivation of Planctomycetes and their phenomic and genomic characterization uncovers novel biology.</title>
        <authorList>
            <person name="Wiegand S."/>
            <person name="Jogler M."/>
            <person name="Boedeker C."/>
            <person name="Pinto D."/>
            <person name="Vollmers J."/>
            <person name="Rivas-Marin E."/>
            <person name="Kohn T."/>
            <person name="Peeters S.H."/>
            <person name="Heuer A."/>
            <person name="Rast P."/>
            <person name="Oberbeckmann S."/>
            <person name="Bunk B."/>
            <person name="Jeske O."/>
            <person name="Meyerdierks A."/>
            <person name="Storesund J.E."/>
            <person name="Kallscheuer N."/>
            <person name="Luecker S."/>
            <person name="Lage O.M."/>
            <person name="Pohl T."/>
            <person name="Merkel B.J."/>
            <person name="Hornburger P."/>
            <person name="Mueller R.-W."/>
            <person name="Bruemmer F."/>
            <person name="Labrenz M."/>
            <person name="Spormann A.M."/>
            <person name="Op Den Camp H."/>
            <person name="Overmann J."/>
            <person name="Amann R."/>
            <person name="Jetten M.S.M."/>
            <person name="Mascher T."/>
            <person name="Medema M.H."/>
            <person name="Devos D.P."/>
            <person name="Kaster A.-K."/>
            <person name="Ovreas L."/>
            <person name="Rohde M."/>
            <person name="Galperin M.Y."/>
            <person name="Jogler C."/>
        </authorList>
    </citation>
    <scope>NUCLEOTIDE SEQUENCE [LARGE SCALE GENOMIC DNA]</scope>
    <source>
        <strain evidence="3 4">Poly41</strain>
    </source>
</reference>
<evidence type="ECO:0000313" key="3">
    <source>
        <dbReference type="EMBL" id="TWU32798.1"/>
    </source>
</evidence>
<evidence type="ECO:0000313" key="4">
    <source>
        <dbReference type="Proteomes" id="UP000319143"/>
    </source>
</evidence>
<proteinExistence type="inferred from homology"/>
<keyword evidence="4" id="KW-1185">Reference proteome</keyword>
<feature type="domain" description="DJ-1/PfpI" evidence="2">
    <location>
        <begin position="12"/>
        <end position="175"/>
    </location>
</feature>
<dbReference type="CDD" id="cd03134">
    <property type="entry name" value="GATase1_PfpI_like"/>
    <property type="match status" value="1"/>
</dbReference>
<dbReference type="GO" id="GO:0008233">
    <property type="term" value="F:peptidase activity"/>
    <property type="evidence" value="ECO:0007669"/>
    <property type="project" value="UniProtKB-KW"/>
</dbReference>
<dbReference type="SUPFAM" id="SSF52317">
    <property type="entry name" value="Class I glutamine amidotransferase-like"/>
    <property type="match status" value="1"/>
</dbReference>
<dbReference type="PROSITE" id="PS51276">
    <property type="entry name" value="PEPTIDASE_C56_PFPI"/>
    <property type="match status" value="1"/>
</dbReference>
<dbReference type="PANTHER" id="PTHR42733:SF13">
    <property type="entry name" value="DJ-1_PFPI DOMAIN-CONTAINING PROTEIN"/>
    <property type="match status" value="1"/>
</dbReference>
<dbReference type="InterPro" id="IPR006286">
    <property type="entry name" value="C56_PfpI-like"/>
</dbReference>
<dbReference type="Proteomes" id="UP000319143">
    <property type="component" value="Unassembled WGS sequence"/>
</dbReference>
<dbReference type="GO" id="GO:0016798">
    <property type="term" value="F:hydrolase activity, acting on glycosyl bonds"/>
    <property type="evidence" value="ECO:0007669"/>
    <property type="project" value="UniProtKB-KW"/>
</dbReference>
<dbReference type="NCBIfam" id="TIGR01382">
    <property type="entry name" value="PfpI"/>
    <property type="match status" value="1"/>
</dbReference>
<gene>
    <name evidence="3" type="primary">yraA</name>
    <name evidence="3" type="ORF">Poly41_51750</name>
</gene>
<dbReference type="AlphaFoldDB" id="A0A5C6D7K8"/>
<accession>A0A5C6D7K8</accession>
<protein>
    <submittedName>
        <fullName evidence="3">Putative cysteine protease YraA</fullName>
        <ecNumber evidence="3">3.2.-.-</ecNumber>
    </submittedName>
</protein>
<dbReference type="Pfam" id="PF01965">
    <property type="entry name" value="DJ-1_PfpI"/>
    <property type="match status" value="1"/>
</dbReference>
<name>A0A5C6D7K8_9BACT</name>
<dbReference type="OrthoDB" id="9800516at2"/>
<keyword evidence="3" id="KW-0378">Hydrolase</keyword>
<dbReference type="PANTHER" id="PTHR42733">
    <property type="entry name" value="DJ-1 PROTEIN"/>
    <property type="match status" value="1"/>
</dbReference>
<comment type="similarity">
    <text evidence="1">Belongs to the peptidase C56 family.</text>
</comment>
<organism evidence="3 4">
    <name type="scientific">Novipirellula artificiosorum</name>
    <dbReference type="NCBI Taxonomy" id="2528016"/>
    <lineage>
        <taxon>Bacteria</taxon>
        <taxon>Pseudomonadati</taxon>
        <taxon>Planctomycetota</taxon>
        <taxon>Planctomycetia</taxon>
        <taxon>Pirellulales</taxon>
        <taxon>Pirellulaceae</taxon>
        <taxon>Novipirellula</taxon>
    </lineage>
</organism>